<dbReference type="eggNOG" id="arCOG01296">
    <property type="taxonomic scope" value="Archaea"/>
</dbReference>
<accession>B5ICL8</accession>
<dbReference type="Proteomes" id="UP000001400">
    <property type="component" value="Chromosome"/>
</dbReference>
<keyword evidence="1" id="KW-0285">Flavoprotein</keyword>
<evidence type="ECO:0000256" key="2">
    <source>
        <dbReference type="ARBA" id="ARBA00023002"/>
    </source>
</evidence>
<name>B5ICL8_ACIB4</name>
<gene>
    <name evidence="4" type="ordered locus">Aboo_1289</name>
</gene>
<organism evidence="4 5">
    <name type="scientific">Aciduliprofundum boonei (strain DSM 19572 / T469)</name>
    <dbReference type="NCBI Taxonomy" id="439481"/>
    <lineage>
        <taxon>Archaea</taxon>
        <taxon>Methanobacteriati</taxon>
        <taxon>Thermoplasmatota</taxon>
        <taxon>DHVE2 group</taxon>
        <taxon>Candidatus Aciduliprofundum</taxon>
    </lineage>
</organism>
<dbReference type="InterPro" id="IPR023753">
    <property type="entry name" value="FAD/NAD-binding_dom"/>
</dbReference>
<dbReference type="PRINTS" id="PR00368">
    <property type="entry name" value="FADPNR"/>
</dbReference>
<dbReference type="Gene3D" id="3.50.50.60">
    <property type="entry name" value="FAD/NAD(P)-binding domain"/>
    <property type="match status" value="2"/>
</dbReference>
<keyword evidence="2" id="KW-0560">Oxidoreductase</keyword>
<protein>
    <submittedName>
        <fullName evidence="4">FAD-dependent pyridine nucleotide-disulfide oxidoreductase</fullName>
    </submittedName>
</protein>
<evidence type="ECO:0000259" key="3">
    <source>
        <dbReference type="Pfam" id="PF07992"/>
    </source>
</evidence>
<dbReference type="SUPFAM" id="SSF51905">
    <property type="entry name" value="FAD/NAD(P)-binding domain"/>
    <property type="match status" value="2"/>
</dbReference>
<proteinExistence type="predicted"/>
<dbReference type="EMBL" id="CP001941">
    <property type="protein sequence ID" value="ADD09097.1"/>
    <property type="molecule type" value="Genomic_DNA"/>
</dbReference>
<dbReference type="AlphaFoldDB" id="B5ICL8"/>
<dbReference type="RefSeq" id="WP_008083846.1">
    <property type="nucleotide sequence ID" value="NC_013926.1"/>
</dbReference>
<dbReference type="InterPro" id="IPR036188">
    <property type="entry name" value="FAD/NAD-bd_sf"/>
</dbReference>
<feature type="domain" description="FAD/NAD(P)-binding" evidence="3">
    <location>
        <begin position="5"/>
        <end position="222"/>
    </location>
</feature>
<dbReference type="STRING" id="439481.Aboo_1289"/>
<dbReference type="PRINTS" id="PR00469">
    <property type="entry name" value="PNDRDTASEII"/>
</dbReference>
<dbReference type="InterPro" id="IPR050097">
    <property type="entry name" value="Ferredoxin-NADP_redctase_2"/>
</dbReference>
<reference evidence="4" key="1">
    <citation type="submission" date="2010-02" db="EMBL/GenBank/DDBJ databases">
        <title>Complete sequence of Aciduliprofundum boonei T469.</title>
        <authorList>
            <consortium name="US DOE Joint Genome Institute"/>
            <person name="Lucas S."/>
            <person name="Copeland A."/>
            <person name="Lapidus A."/>
            <person name="Cheng J.-F."/>
            <person name="Bruce D."/>
            <person name="Goodwin L."/>
            <person name="Pitluck S."/>
            <person name="Saunders E."/>
            <person name="Detter J.C."/>
            <person name="Han C."/>
            <person name="Tapia R."/>
            <person name="Land M."/>
            <person name="Hauser L."/>
            <person name="Kyrpides N."/>
            <person name="Mikhailova N."/>
            <person name="Flores G."/>
            <person name="Reysenbach A.-L."/>
            <person name="Woyke T."/>
        </authorList>
    </citation>
    <scope>NUCLEOTIDE SEQUENCE</scope>
    <source>
        <strain evidence="4">T469</strain>
    </source>
</reference>
<dbReference type="KEGG" id="abi:Aboo_1289"/>
<evidence type="ECO:0000313" key="4">
    <source>
        <dbReference type="EMBL" id="ADD09097.1"/>
    </source>
</evidence>
<dbReference type="PANTHER" id="PTHR48105">
    <property type="entry name" value="THIOREDOXIN REDUCTASE 1-RELATED-RELATED"/>
    <property type="match status" value="1"/>
</dbReference>
<keyword evidence="5" id="KW-1185">Reference proteome</keyword>
<evidence type="ECO:0000256" key="1">
    <source>
        <dbReference type="ARBA" id="ARBA00022630"/>
    </source>
</evidence>
<dbReference type="GO" id="GO:0016491">
    <property type="term" value="F:oxidoreductase activity"/>
    <property type="evidence" value="ECO:0007669"/>
    <property type="project" value="UniProtKB-KW"/>
</dbReference>
<dbReference type="OrthoDB" id="27340at2157"/>
<sequence>MVSSKVAIVGAGPAGISTAVQLKRYKINSLIFEKDKIGGLVENAHRIENTMLFPEGISGKMFVKILEDYVKKYDIDIIYEEVKKVKMTKNFVIVTEKGRYEFEYLVIATGTRPKKLPFEGIKYHITEINPCDKLLIIGGGDIAFDYALSARKMCKDITILYRSTIKALPILVDEVIERGITVVKGEIKSIKNHIAHTSIGKIEFDEILGAIGRIPNVEIVEDIASSRMFIIGDAKNGVYRQTSLAIADGVKTGMKIWRMMRYGNFEGNW</sequence>
<dbReference type="GeneID" id="8828251"/>
<evidence type="ECO:0000313" key="5">
    <source>
        <dbReference type="Proteomes" id="UP000001400"/>
    </source>
</evidence>
<dbReference type="Pfam" id="PF07992">
    <property type="entry name" value="Pyr_redox_2"/>
    <property type="match status" value="1"/>
</dbReference>
<dbReference type="HOGENOM" id="CLU_031864_5_3_2"/>